<evidence type="ECO:0000313" key="3">
    <source>
        <dbReference type="EMBL" id="PWA08282.1"/>
    </source>
</evidence>
<reference evidence="3 4" key="1">
    <citation type="submission" date="2018-04" db="EMBL/GenBank/DDBJ databases">
        <title>Camelliibacillus theae gen. nov., sp. nov., isolated from Pu'er tea.</title>
        <authorList>
            <person name="Niu L."/>
        </authorList>
    </citation>
    <scope>NUCLEOTIDE SEQUENCE [LARGE SCALE GENOMIC DNA]</scope>
    <source>
        <strain evidence="3 4">T8</strain>
    </source>
</reference>
<dbReference type="AlphaFoldDB" id="A0A2U1JT43"/>
<evidence type="ECO:0000256" key="2">
    <source>
        <dbReference type="SAM" id="Phobius"/>
    </source>
</evidence>
<comment type="caution">
    <text evidence="3">The sequence shown here is derived from an EMBL/GenBank/DDBJ whole genome shotgun (WGS) entry which is preliminary data.</text>
</comment>
<evidence type="ECO:0000256" key="1">
    <source>
        <dbReference type="SAM" id="MobiDB-lite"/>
    </source>
</evidence>
<organism evidence="3 4">
    <name type="scientific">Pueribacillus theae</name>
    <dbReference type="NCBI Taxonomy" id="2171751"/>
    <lineage>
        <taxon>Bacteria</taxon>
        <taxon>Bacillati</taxon>
        <taxon>Bacillota</taxon>
        <taxon>Bacilli</taxon>
        <taxon>Bacillales</taxon>
        <taxon>Bacillaceae</taxon>
        <taxon>Pueribacillus</taxon>
    </lineage>
</organism>
<proteinExistence type="predicted"/>
<dbReference type="OrthoDB" id="2973070at2"/>
<keyword evidence="2" id="KW-0812">Transmembrane</keyword>
<accession>A0A2U1JT43</accession>
<dbReference type="EMBL" id="QCZG01000039">
    <property type="protein sequence ID" value="PWA08282.1"/>
    <property type="molecule type" value="Genomic_DNA"/>
</dbReference>
<sequence length="311" mass="36135">MRIGCATIFGMFLGFIGYGLFLSWGIDIVVVFVALVAMLGLILYYRLKNKNEEIPDTPKASNEEDKKERESPQLVLQDPDTLLQKFRMTHQEENGHLIERTPLHEDNEAFTKAVEELKKETYKDDSPRMQWINQLEKDTKKLVEKAQLKTNGPVMKRVNSIFILHGFLYIRVFVNLIDISIKMEQLDRMHTERLDQYLSSISKSEYERLNRVIALHYLDLFLSDHAVSVMFTDTFSRRSFTQSVMNGLGFGKQETLMLQAIETDTEYVQVLLEQLRMEKSKKLIDLAKTAFENTEAPLKEKIITELNSRAL</sequence>
<keyword evidence="2" id="KW-1133">Transmembrane helix</keyword>
<protein>
    <submittedName>
        <fullName evidence="3">Uncharacterized protein</fullName>
    </submittedName>
</protein>
<feature type="region of interest" description="Disordered" evidence="1">
    <location>
        <begin position="54"/>
        <end position="73"/>
    </location>
</feature>
<feature type="transmembrane region" description="Helical" evidence="2">
    <location>
        <begin position="161"/>
        <end position="181"/>
    </location>
</feature>
<feature type="transmembrane region" description="Helical" evidence="2">
    <location>
        <begin position="12"/>
        <end position="45"/>
    </location>
</feature>
<feature type="compositionally biased region" description="Basic and acidic residues" evidence="1">
    <location>
        <begin position="61"/>
        <end position="71"/>
    </location>
</feature>
<dbReference type="RefSeq" id="WP_116555758.1">
    <property type="nucleotide sequence ID" value="NZ_QCZG01000039.1"/>
</dbReference>
<name>A0A2U1JT43_9BACI</name>
<evidence type="ECO:0000313" key="4">
    <source>
        <dbReference type="Proteomes" id="UP000245998"/>
    </source>
</evidence>
<dbReference type="Proteomes" id="UP000245998">
    <property type="component" value="Unassembled WGS sequence"/>
</dbReference>
<keyword evidence="4" id="KW-1185">Reference proteome</keyword>
<gene>
    <name evidence="3" type="ORF">DCC39_15225</name>
</gene>
<keyword evidence="2" id="KW-0472">Membrane</keyword>